<dbReference type="EMBL" id="JAOYFB010000005">
    <property type="protein sequence ID" value="KAK4017221.1"/>
    <property type="molecule type" value="Genomic_DNA"/>
</dbReference>
<keyword evidence="2" id="KW-1185">Reference proteome</keyword>
<reference evidence="1 2" key="1">
    <citation type="journal article" date="2023" name="Nucleic Acids Res.">
        <title>The hologenome of Daphnia magna reveals possible DNA methylation and microbiome-mediated evolution of the host genome.</title>
        <authorList>
            <person name="Chaturvedi A."/>
            <person name="Li X."/>
            <person name="Dhandapani V."/>
            <person name="Marshall H."/>
            <person name="Kissane S."/>
            <person name="Cuenca-Cambronero M."/>
            <person name="Asole G."/>
            <person name="Calvet F."/>
            <person name="Ruiz-Romero M."/>
            <person name="Marangio P."/>
            <person name="Guigo R."/>
            <person name="Rago D."/>
            <person name="Mirbahai L."/>
            <person name="Eastwood N."/>
            <person name="Colbourne J.K."/>
            <person name="Zhou J."/>
            <person name="Mallon E."/>
            <person name="Orsini L."/>
        </authorList>
    </citation>
    <scope>NUCLEOTIDE SEQUENCE [LARGE SCALE GENOMIC DNA]</scope>
    <source>
        <strain evidence="1">LRV0_1</strain>
    </source>
</reference>
<comment type="caution">
    <text evidence="1">The sequence shown here is derived from an EMBL/GenBank/DDBJ whole genome shotgun (WGS) entry which is preliminary data.</text>
</comment>
<dbReference type="Proteomes" id="UP001234178">
    <property type="component" value="Unassembled WGS sequence"/>
</dbReference>
<evidence type="ECO:0000313" key="1">
    <source>
        <dbReference type="EMBL" id="KAK4017221.1"/>
    </source>
</evidence>
<organism evidence="1 2">
    <name type="scientific">Daphnia magna</name>
    <dbReference type="NCBI Taxonomy" id="35525"/>
    <lineage>
        <taxon>Eukaryota</taxon>
        <taxon>Metazoa</taxon>
        <taxon>Ecdysozoa</taxon>
        <taxon>Arthropoda</taxon>
        <taxon>Crustacea</taxon>
        <taxon>Branchiopoda</taxon>
        <taxon>Diplostraca</taxon>
        <taxon>Cladocera</taxon>
        <taxon>Anomopoda</taxon>
        <taxon>Daphniidae</taxon>
        <taxon>Daphnia</taxon>
    </lineage>
</organism>
<protein>
    <submittedName>
        <fullName evidence="1">Uncharacterized protein</fullName>
    </submittedName>
</protein>
<name>A0ABQ9ZWF4_9CRUS</name>
<gene>
    <name evidence="1" type="ORF">OUZ56_032170</name>
</gene>
<proteinExistence type="predicted"/>
<evidence type="ECO:0000313" key="2">
    <source>
        <dbReference type="Proteomes" id="UP001234178"/>
    </source>
</evidence>
<accession>A0ABQ9ZWF4</accession>
<sequence length="126" mass="14213">MSAGMMEFAVTEVASDQGEAGSIVCLALFHSLFAPFSNFIFTILNCEDGSGKSSDMDSGRWKEYDANMFIHPKSGQETDKKGMESIQIQMRFDESTRELMPLGYRRLLRRLSQNSAFFLSVISYNL</sequence>